<organism evidence="1 2">
    <name type="scientific">Priestia megaterium (strain DSM 319 / IMG 1521)</name>
    <name type="common">Bacillus megaterium</name>
    <dbReference type="NCBI Taxonomy" id="592022"/>
    <lineage>
        <taxon>Bacteria</taxon>
        <taxon>Bacillati</taxon>
        <taxon>Bacillota</taxon>
        <taxon>Bacilli</taxon>
        <taxon>Bacillales</taxon>
        <taxon>Bacillaceae</taxon>
        <taxon>Priestia</taxon>
    </lineage>
</organism>
<dbReference type="KEGG" id="bmd:BMD_4475"/>
<name>D5DMH2_PRIM3</name>
<dbReference type="InterPro" id="IPR020372">
    <property type="entry name" value="Competence_ComGG"/>
</dbReference>
<accession>D5DMH2</accession>
<dbReference type="Proteomes" id="UP000002365">
    <property type="component" value="Chromosome"/>
</dbReference>
<proteinExistence type="predicted"/>
<evidence type="ECO:0000313" key="1">
    <source>
        <dbReference type="EMBL" id="ADF41304.1"/>
    </source>
</evidence>
<dbReference type="Pfam" id="PF14173">
    <property type="entry name" value="ComGG"/>
    <property type="match status" value="1"/>
</dbReference>
<evidence type="ECO:0000313" key="2">
    <source>
        <dbReference type="Proteomes" id="UP000002365"/>
    </source>
</evidence>
<dbReference type="AlphaFoldDB" id="D5DMH2"/>
<gene>
    <name evidence="1" type="primary">comGG</name>
    <name evidence="1" type="ordered locus">BMD_4475</name>
</gene>
<protein>
    <submittedName>
        <fullName evidence="1">ComG operon protein</fullName>
    </submittedName>
</protein>
<dbReference type="EMBL" id="CP001982">
    <property type="protein sequence ID" value="ADF41304.1"/>
    <property type="molecule type" value="Genomic_DNA"/>
</dbReference>
<reference evidence="1 2" key="1">
    <citation type="journal article" date="2011" name="J. Bacteriol.">
        <title>Genome sequences of the biotechnologically important Bacillus megaterium strains QM B1551 and DSM319.</title>
        <authorList>
            <person name="Eppinger M."/>
            <person name="Bunk B."/>
            <person name="Johns M.A."/>
            <person name="Edirisinghe J.N."/>
            <person name="Kutumbaka K.K."/>
            <person name="Koenig S.S."/>
            <person name="Huot Creasy H."/>
            <person name="Rosovitz M.J."/>
            <person name="Riley D.R."/>
            <person name="Daugherty S."/>
            <person name="Martin M."/>
            <person name="Elbourne L.D."/>
            <person name="Paulsen I."/>
            <person name="Biedendieck R."/>
            <person name="Braun C."/>
            <person name="Grayburn S."/>
            <person name="Dhingra S."/>
            <person name="Lukyanchuk V."/>
            <person name="Ball B."/>
            <person name="Ul-Qamar R."/>
            <person name="Seibel J."/>
            <person name="Bremer E."/>
            <person name="Jahn D."/>
            <person name="Ravel J."/>
            <person name="Vary P.S."/>
        </authorList>
    </citation>
    <scope>NUCLEOTIDE SEQUENCE [LARGE SCALE GENOMIC DNA]</scope>
    <source>
        <strain evidence="2">DSM 319 / IMG 1521</strain>
    </source>
</reference>
<sequence length="126" mass="14561">MLMKHNEQGFILPVVLAFCALFLLLVAQQTTYFVTKSSFYQEVEQKNRLQHLLENAVVHVKKEIQEHNKSPSTPLVLETGTVSYEVVSEDEKMIILKIKCQTLQGRALTETAYIQKKDQHIVKWTD</sequence>
<dbReference type="HOGENOM" id="CLU_1999331_0_0_9"/>